<dbReference type="AlphaFoldDB" id="A0AAV5W4S1"/>
<reference evidence="1" key="1">
    <citation type="submission" date="2023-10" db="EMBL/GenBank/DDBJ databases">
        <title>Genome assembly of Pristionchus species.</title>
        <authorList>
            <person name="Yoshida K."/>
            <person name="Sommer R.J."/>
        </authorList>
    </citation>
    <scope>NUCLEOTIDE SEQUENCE</scope>
    <source>
        <strain evidence="1">RS5133</strain>
    </source>
</reference>
<name>A0AAV5W4S1_9BILA</name>
<gene>
    <name evidence="1" type="ORF">PFISCL1PPCAC_18047</name>
</gene>
<organism evidence="1 2">
    <name type="scientific">Pristionchus fissidentatus</name>
    <dbReference type="NCBI Taxonomy" id="1538716"/>
    <lineage>
        <taxon>Eukaryota</taxon>
        <taxon>Metazoa</taxon>
        <taxon>Ecdysozoa</taxon>
        <taxon>Nematoda</taxon>
        <taxon>Chromadorea</taxon>
        <taxon>Rhabditida</taxon>
        <taxon>Rhabditina</taxon>
        <taxon>Diplogasteromorpha</taxon>
        <taxon>Diplogasteroidea</taxon>
        <taxon>Neodiplogasteridae</taxon>
        <taxon>Pristionchus</taxon>
    </lineage>
</organism>
<accession>A0AAV5W4S1</accession>
<comment type="caution">
    <text evidence="1">The sequence shown here is derived from an EMBL/GenBank/DDBJ whole genome shotgun (WGS) entry which is preliminary data.</text>
</comment>
<evidence type="ECO:0000313" key="1">
    <source>
        <dbReference type="EMBL" id="GMT26750.1"/>
    </source>
</evidence>
<protein>
    <submittedName>
        <fullName evidence="1">Uncharacterized protein</fullName>
    </submittedName>
</protein>
<evidence type="ECO:0000313" key="2">
    <source>
        <dbReference type="Proteomes" id="UP001432322"/>
    </source>
</evidence>
<feature type="non-terminal residue" evidence="1">
    <location>
        <position position="1"/>
    </location>
</feature>
<dbReference type="EMBL" id="BTSY01000005">
    <property type="protein sequence ID" value="GMT26750.1"/>
    <property type="molecule type" value="Genomic_DNA"/>
</dbReference>
<keyword evidence="2" id="KW-1185">Reference proteome</keyword>
<proteinExistence type="predicted"/>
<dbReference type="Proteomes" id="UP001432322">
    <property type="component" value="Unassembled WGS sequence"/>
</dbReference>
<sequence>TPSLSFRSPIQLQMASCVQFILAASSMRRVCKVYDFELMSHSVPSSPTTSFVSNLETLHEDSVLELQPTLNRSFGFLETIEESDEED</sequence>